<dbReference type="RefSeq" id="WP_083225096.1">
    <property type="nucleotide sequence ID" value="NZ_RLII01000018.1"/>
</dbReference>
<keyword evidence="2" id="KW-0520">NAD</keyword>
<dbReference type="InterPro" id="IPR013131">
    <property type="entry name" value="Mannitol_DH_N"/>
</dbReference>
<protein>
    <submittedName>
        <fullName evidence="6">Tagaturonate reductase</fullName>
        <ecNumber evidence="6">1.1.1.58</ecNumber>
    </submittedName>
</protein>
<dbReference type="Gene3D" id="3.40.50.720">
    <property type="entry name" value="NAD(P)-binding Rossmann-like Domain"/>
    <property type="match status" value="1"/>
</dbReference>
<dbReference type="SUPFAM" id="SSF51735">
    <property type="entry name" value="NAD(P)-binding Rossmann-fold domains"/>
    <property type="match status" value="1"/>
</dbReference>
<name>A0A4V1K1Y6_9FIRM</name>
<keyword evidence="1 6" id="KW-0560">Oxidoreductase</keyword>
<dbReference type="InterPro" id="IPR008927">
    <property type="entry name" value="6-PGluconate_DH-like_C_sf"/>
</dbReference>
<dbReference type="PANTHER" id="PTHR30524:SF0">
    <property type="entry name" value="ALTRONATE OXIDOREDUCTASE-RELATED"/>
    <property type="match status" value="1"/>
</dbReference>
<dbReference type="AlphaFoldDB" id="A0A4V1K1Y6"/>
<dbReference type="Gene3D" id="1.10.1040.10">
    <property type="entry name" value="N-(1-d-carboxylethyl)-l-norvaline Dehydrogenase, domain 2"/>
    <property type="match status" value="1"/>
</dbReference>
<dbReference type="SUPFAM" id="SSF48179">
    <property type="entry name" value="6-phosphogluconate dehydrogenase C-terminal domain-like"/>
    <property type="match status" value="1"/>
</dbReference>
<accession>A0A4V1K1Y6</accession>
<comment type="catalytic activity">
    <reaction evidence="3">
        <text>D-mannitol 1-phosphate + NAD(+) = beta-D-fructose 6-phosphate + NADH + H(+)</text>
        <dbReference type="Rhea" id="RHEA:19661"/>
        <dbReference type="ChEBI" id="CHEBI:15378"/>
        <dbReference type="ChEBI" id="CHEBI:57540"/>
        <dbReference type="ChEBI" id="CHEBI:57634"/>
        <dbReference type="ChEBI" id="CHEBI:57945"/>
        <dbReference type="ChEBI" id="CHEBI:61381"/>
        <dbReference type="EC" id="1.1.1.17"/>
    </reaction>
</comment>
<dbReference type="Proteomes" id="UP000289166">
    <property type="component" value="Unassembled WGS sequence"/>
</dbReference>
<sequence>MEVLGRNNVKEKSLKNISNLKIGPLESYPEKVIQFGEGNFLRGFVDWMFNRLNSKGLFNGSVAVIQPINGGLIDVINSQDGLYTLILRGIQNGEVVNNWEVITAISRGIDLNSNFEEFLKLAQNPELRVVVSNTTEAGIAYSPDDKPDDTPPGSFPGKLTVFLYHRFKAFDGDMSKGFIIMPCELIDRNGDNLKKIVLRLAKEWKLGERFEEWIEKANYFLNTLVDRIVTGYPKDEIEDITNMLGYRDNLVDTGEIFHLWVIEGDKKLERELPFREAGLNVLWTDNMEPYRTRKVRILNGAHTMTVLAAYLYGLDTVQECIDDSIVNAYMKKGIYEEIIPTLNLPEDELLQYAKDVLERFLNPFIKHYLLSISLNSVSKFKTRVLPSLLEYVKLRDELPKILTFSLAALFAFYKGDAVHEGALIGNRNGNEYKIIDDLSVLNTFLDIWNQWDGSKAELEAICLKLLGKEEWWECDLNSIAGLREKVSNYLFDIMTKGIENVLKDVISES</sequence>
<evidence type="ECO:0000259" key="5">
    <source>
        <dbReference type="Pfam" id="PF08125"/>
    </source>
</evidence>
<organism evidence="6 7">
    <name type="scientific">Acetivibrio mesophilus</name>
    <dbReference type="NCBI Taxonomy" id="2487273"/>
    <lineage>
        <taxon>Bacteria</taxon>
        <taxon>Bacillati</taxon>
        <taxon>Bacillota</taxon>
        <taxon>Clostridia</taxon>
        <taxon>Eubacteriales</taxon>
        <taxon>Oscillospiraceae</taxon>
        <taxon>Acetivibrio</taxon>
    </lineage>
</organism>
<gene>
    <name evidence="6" type="ORF">EFD62_12210</name>
</gene>
<evidence type="ECO:0000313" key="6">
    <source>
        <dbReference type="EMBL" id="RXE58419.1"/>
    </source>
</evidence>
<feature type="domain" description="Mannitol dehydrogenase C-terminal" evidence="5">
    <location>
        <begin position="286"/>
        <end position="488"/>
    </location>
</feature>
<evidence type="ECO:0000313" key="7">
    <source>
        <dbReference type="Proteomes" id="UP000289166"/>
    </source>
</evidence>
<dbReference type="GO" id="GO:0005829">
    <property type="term" value="C:cytosol"/>
    <property type="evidence" value="ECO:0007669"/>
    <property type="project" value="TreeGrafter"/>
</dbReference>
<dbReference type="EMBL" id="RLII01000018">
    <property type="protein sequence ID" value="RXE58419.1"/>
    <property type="molecule type" value="Genomic_DNA"/>
</dbReference>
<dbReference type="InterPro" id="IPR013118">
    <property type="entry name" value="Mannitol_DH_C"/>
</dbReference>
<dbReference type="GO" id="GO:0019592">
    <property type="term" value="P:mannitol catabolic process"/>
    <property type="evidence" value="ECO:0007669"/>
    <property type="project" value="TreeGrafter"/>
</dbReference>
<dbReference type="EC" id="1.1.1.58" evidence="6"/>
<feature type="domain" description="Mannitol dehydrogenase N-terminal" evidence="4">
    <location>
        <begin position="31"/>
        <end position="271"/>
    </location>
</feature>
<evidence type="ECO:0000259" key="4">
    <source>
        <dbReference type="Pfam" id="PF01232"/>
    </source>
</evidence>
<dbReference type="PANTHER" id="PTHR30524">
    <property type="entry name" value="MANNITOL-1-PHOSPHATE 5-DEHYDROGENASE"/>
    <property type="match status" value="1"/>
</dbReference>
<evidence type="ECO:0000256" key="1">
    <source>
        <dbReference type="ARBA" id="ARBA00023002"/>
    </source>
</evidence>
<evidence type="ECO:0000256" key="2">
    <source>
        <dbReference type="ARBA" id="ARBA00023027"/>
    </source>
</evidence>
<reference evidence="7" key="1">
    <citation type="submission" date="2018-11" db="EMBL/GenBank/DDBJ databases">
        <title>Genome sequencing of a novel mesophilic and cellulolytic organism within the genus Hungateiclostridium.</title>
        <authorList>
            <person name="Rettenmaier R."/>
            <person name="Liebl W."/>
            <person name="Zverlov V."/>
        </authorList>
    </citation>
    <scope>NUCLEOTIDE SEQUENCE [LARGE SCALE GENOMIC DNA]</scope>
    <source>
        <strain evidence="7">N2K1</strain>
    </source>
</reference>
<keyword evidence="7" id="KW-1185">Reference proteome</keyword>
<dbReference type="GO" id="GO:0009026">
    <property type="term" value="F:tagaturonate reductase activity"/>
    <property type="evidence" value="ECO:0007669"/>
    <property type="project" value="UniProtKB-EC"/>
</dbReference>
<comment type="caution">
    <text evidence="6">The sequence shown here is derived from an EMBL/GenBank/DDBJ whole genome shotgun (WGS) entry which is preliminary data.</text>
</comment>
<evidence type="ECO:0000256" key="3">
    <source>
        <dbReference type="ARBA" id="ARBA00048615"/>
    </source>
</evidence>
<dbReference type="GO" id="GO:0008926">
    <property type="term" value="F:mannitol-1-phosphate 5-dehydrogenase activity"/>
    <property type="evidence" value="ECO:0007669"/>
    <property type="project" value="UniProtKB-EC"/>
</dbReference>
<dbReference type="InterPro" id="IPR036291">
    <property type="entry name" value="NAD(P)-bd_dom_sf"/>
</dbReference>
<dbReference type="GO" id="GO:0019698">
    <property type="term" value="P:D-galacturonate catabolic process"/>
    <property type="evidence" value="ECO:0007669"/>
    <property type="project" value="TreeGrafter"/>
</dbReference>
<dbReference type="Pfam" id="PF01232">
    <property type="entry name" value="Mannitol_dh"/>
    <property type="match status" value="1"/>
</dbReference>
<dbReference type="NCBIfam" id="NF002969">
    <property type="entry name" value="PRK03643.1"/>
    <property type="match status" value="1"/>
</dbReference>
<dbReference type="OrthoDB" id="9768714at2"/>
<dbReference type="Pfam" id="PF08125">
    <property type="entry name" value="Mannitol_dh_C"/>
    <property type="match status" value="1"/>
</dbReference>
<dbReference type="InterPro" id="IPR013328">
    <property type="entry name" value="6PGD_dom2"/>
</dbReference>
<proteinExistence type="predicted"/>